<evidence type="ECO:0000313" key="1">
    <source>
        <dbReference type="EMBL" id="ELW65702.1"/>
    </source>
</evidence>
<dbReference type="STRING" id="246437.L9KX08"/>
<dbReference type="Gene3D" id="1.20.1260.10">
    <property type="match status" value="1"/>
</dbReference>
<dbReference type="InterPro" id="IPR012347">
    <property type="entry name" value="Ferritin-like"/>
</dbReference>
<name>L9KX08_TUPCH</name>
<dbReference type="SUPFAM" id="SSF47240">
    <property type="entry name" value="Ferritin-like"/>
    <property type="match status" value="1"/>
</dbReference>
<reference evidence="2" key="2">
    <citation type="journal article" date="2013" name="Nat. Commun.">
        <title>Genome of the Chinese tree shrew.</title>
        <authorList>
            <person name="Fan Y."/>
            <person name="Huang Z.Y."/>
            <person name="Cao C.C."/>
            <person name="Chen C.S."/>
            <person name="Chen Y.X."/>
            <person name="Fan D.D."/>
            <person name="He J."/>
            <person name="Hou H.L."/>
            <person name="Hu L."/>
            <person name="Hu X.T."/>
            <person name="Jiang X.T."/>
            <person name="Lai R."/>
            <person name="Lang Y.S."/>
            <person name="Liang B."/>
            <person name="Liao S.G."/>
            <person name="Mu D."/>
            <person name="Ma Y.Y."/>
            <person name="Niu Y.Y."/>
            <person name="Sun X.Q."/>
            <person name="Xia J.Q."/>
            <person name="Xiao J."/>
            <person name="Xiong Z.Q."/>
            <person name="Xu L."/>
            <person name="Yang L."/>
            <person name="Zhang Y."/>
            <person name="Zhao W."/>
            <person name="Zhao X.D."/>
            <person name="Zheng Y.T."/>
            <person name="Zhou J.M."/>
            <person name="Zhu Y.B."/>
            <person name="Zhang G.J."/>
            <person name="Wang J."/>
            <person name="Yao Y.G."/>
        </authorList>
    </citation>
    <scope>NUCLEOTIDE SEQUENCE [LARGE SCALE GENOMIC DNA]</scope>
</reference>
<reference evidence="2" key="1">
    <citation type="submission" date="2012-07" db="EMBL/GenBank/DDBJ databases">
        <title>Genome of the Chinese tree shrew, a rising model animal genetically related to primates.</title>
        <authorList>
            <person name="Zhang G."/>
            <person name="Fan Y."/>
            <person name="Yao Y."/>
            <person name="Huang Z."/>
        </authorList>
    </citation>
    <scope>NUCLEOTIDE SEQUENCE [LARGE SCALE GENOMIC DNA]</scope>
</reference>
<dbReference type="Proteomes" id="UP000011518">
    <property type="component" value="Unassembled WGS sequence"/>
</dbReference>
<keyword evidence="2" id="KW-1185">Reference proteome</keyword>
<dbReference type="InParanoid" id="L9KX08"/>
<accession>L9KX08</accession>
<organism evidence="1 2">
    <name type="scientific">Tupaia chinensis</name>
    <name type="common">Chinese tree shrew</name>
    <name type="synonym">Tupaia belangeri chinensis</name>
    <dbReference type="NCBI Taxonomy" id="246437"/>
    <lineage>
        <taxon>Eukaryota</taxon>
        <taxon>Metazoa</taxon>
        <taxon>Chordata</taxon>
        <taxon>Craniata</taxon>
        <taxon>Vertebrata</taxon>
        <taxon>Euteleostomi</taxon>
        <taxon>Mammalia</taxon>
        <taxon>Eutheria</taxon>
        <taxon>Euarchontoglires</taxon>
        <taxon>Scandentia</taxon>
        <taxon>Tupaiidae</taxon>
        <taxon>Tupaia</taxon>
    </lineage>
</organism>
<dbReference type="EMBL" id="KB320678">
    <property type="protein sequence ID" value="ELW65702.1"/>
    <property type="molecule type" value="Genomic_DNA"/>
</dbReference>
<protein>
    <submittedName>
        <fullName evidence="1">Ferritin light chain</fullName>
    </submittedName>
</protein>
<gene>
    <name evidence="1" type="ORF">TREES_T100005329</name>
</gene>
<sequence>MWRVMVTHTQSVCICGPLTATFSLGIHCEDVALDAGHFCSKLAKEEDKGAEHLLKMQNQPCGCALFSDVQMPSQDKWAGCEAVAGTRRDSCLGGWVVELTGKGASPASRPVGRGSLRLPERWGRGGTESLVRDRFALLPSALLVEDSPRKLEFSALPVAELKIGLAEICQCLLGITLKAEQRKAVNAFMTEKAAPGLV</sequence>
<evidence type="ECO:0000313" key="2">
    <source>
        <dbReference type="Proteomes" id="UP000011518"/>
    </source>
</evidence>
<proteinExistence type="predicted"/>
<dbReference type="InterPro" id="IPR009078">
    <property type="entry name" value="Ferritin-like_SF"/>
</dbReference>
<dbReference type="AlphaFoldDB" id="L9KX08"/>